<sequence length="764" mass="87531">MLCKDLAWFISRRVAWFLFHDDSPIERATQLLFLANASLCLFVQNAWTGPSVSLDISVIVPHAEKIVKNAALWLSADGEDVYHLTPQLYLLWIARLIYRSIREHEEIELQTLSWWNLRSLLFQQRILENPAATLMEEIERESVSIWKCLEAYQTDSSDGVFSSLATRHYLECGIAHHLHRRDRMAQGAFEDAQRSSGFFWQLTGALGRRTKFQQTDVSQLVISAKSQTGNGVEDPTKQKFPENLKLNDDTLLDTIELTNATVGDDTNRPLNVADQVILLSFCLNVKNTNPKDGLTNEEMGPFVRRVLDQPANWSVYTMALLLRSRLESEKSRTVERAALQLQALVDQFDVDEGPPAERMMWIWALDLPPKWQLERELADRFMSIGVTASALEIYTRLEMWEQCVDCLRLLDKTAKAESLLRQLINKDPEIPKYWCLLGDLTKEEAMYEKSWALSGKRYSRAMRSLGSLHFRNKNYSKSVECYEAALAINPLFEDTWFMLGCAAMQISDWESAVRAFAKVTNMNWENGEAWNNLASVYLQLKKKPEAHRALQQALKINFDSWKVWQNYLYVSVDIGDFEEAVRSTSRLLELRAHSAGSEAVDLEVLDIILKAVNSGTRDVEGRSARHLAEQVSELLVKITDQVAENARLWTLASAFWEWNGQFTLALEARLKAYRAVSKNPEIAYSKEAFEEFVSVTLELVDAYERIGAKTISEQSSSGDPVTRIVCEDWKYQAKMVLRTVIGRTAKSWDSTELYEQLRNRLQSL</sequence>
<dbReference type="PROSITE" id="PS50005">
    <property type="entry name" value="TPR"/>
    <property type="match status" value="3"/>
</dbReference>
<dbReference type="Gene3D" id="1.25.40.10">
    <property type="entry name" value="Tetratricopeptide repeat domain"/>
    <property type="match status" value="1"/>
</dbReference>
<evidence type="ECO:0000256" key="1">
    <source>
        <dbReference type="ARBA" id="ARBA00022737"/>
    </source>
</evidence>
<dbReference type="InterPro" id="IPR044244">
    <property type="entry name" value="TTC27/Emw1"/>
</dbReference>
<dbReference type="Proteomes" id="UP000070544">
    <property type="component" value="Unassembled WGS sequence"/>
</dbReference>
<proteinExistence type="predicted"/>
<dbReference type="Pfam" id="PF07719">
    <property type="entry name" value="TPR_2"/>
    <property type="match status" value="1"/>
</dbReference>
<keyword evidence="5" id="KW-1185">Reference proteome</keyword>
<dbReference type="PANTHER" id="PTHR16193:SF0">
    <property type="entry name" value="TETRATRICOPEPTIDE REPEAT PROTEIN 27"/>
    <property type="match status" value="1"/>
</dbReference>
<dbReference type="InterPro" id="IPR011990">
    <property type="entry name" value="TPR-like_helical_dom_sf"/>
</dbReference>
<protein>
    <submittedName>
        <fullName evidence="4">TPR-like protein</fullName>
    </submittedName>
</protein>
<organism evidence="4 5">
    <name type="scientific">Gonapodya prolifera (strain JEL478)</name>
    <name type="common">Monoblepharis prolifera</name>
    <dbReference type="NCBI Taxonomy" id="1344416"/>
    <lineage>
        <taxon>Eukaryota</taxon>
        <taxon>Fungi</taxon>
        <taxon>Fungi incertae sedis</taxon>
        <taxon>Chytridiomycota</taxon>
        <taxon>Chytridiomycota incertae sedis</taxon>
        <taxon>Monoblepharidomycetes</taxon>
        <taxon>Monoblepharidales</taxon>
        <taxon>Gonapodyaceae</taxon>
        <taxon>Gonapodya</taxon>
    </lineage>
</organism>
<dbReference type="AlphaFoldDB" id="A0A139A5N6"/>
<feature type="repeat" description="TPR" evidence="3">
    <location>
        <begin position="493"/>
        <end position="526"/>
    </location>
</feature>
<dbReference type="InterPro" id="IPR019734">
    <property type="entry name" value="TPR_rpt"/>
</dbReference>
<evidence type="ECO:0000313" key="4">
    <source>
        <dbReference type="EMBL" id="KXS12051.1"/>
    </source>
</evidence>
<feature type="repeat" description="TPR" evidence="3">
    <location>
        <begin position="459"/>
        <end position="492"/>
    </location>
</feature>
<dbReference type="SMART" id="SM00028">
    <property type="entry name" value="TPR"/>
    <property type="match status" value="3"/>
</dbReference>
<dbReference type="OrthoDB" id="1936594at2759"/>
<reference evidence="4 5" key="1">
    <citation type="journal article" date="2015" name="Genome Biol. Evol.">
        <title>Phylogenomic analyses indicate that early fungi evolved digesting cell walls of algal ancestors of land plants.</title>
        <authorList>
            <person name="Chang Y."/>
            <person name="Wang S."/>
            <person name="Sekimoto S."/>
            <person name="Aerts A.L."/>
            <person name="Choi C."/>
            <person name="Clum A."/>
            <person name="LaButti K.M."/>
            <person name="Lindquist E.A."/>
            <person name="Yee Ngan C."/>
            <person name="Ohm R.A."/>
            <person name="Salamov A.A."/>
            <person name="Grigoriev I.V."/>
            <person name="Spatafora J.W."/>
            <person name="Berbee M.L."/>
        </authorList>
    </citation>
    <scope>NUCLEOTIDE SEQUENCE [LARGE SCALE GENOMIC DNA]</scope>
    <source>
        <strain evidence="4 5">JEL478</strain>
    </source>
</reference>
<dbReference type="InterPro" id="IPR013105">
    <property type="entry name" value="TPR_2"/>
</dbReference>
<dbReference type="Pfam" id="PF13432">
    <property type="entry name" value="TPR_16"/>
    <property type="match status" value="1"/>
</dbReference>
<evidence type="ECO:0000313" key="5">
    <source>
        <dbReference type="Proteomes" id="UP000070544"/>
    </source>
</evidence>
<gene>
    <name evidence="4" type="ORF">M427DRAFT_101695</name>
</gene>
<dbReference type="PANTHER" id="PTHR16193">
    <property type="entry name" value="TETRATRICOPEPTIDE REPEAT PROTEIN 27"/>
    <property type="match status" value="1"/>
</dbReference>
<evidence type="ECO:0000256" key="3">
    <source>
        <dbReference type="PROSITE-ProRule" id="PRU00339"/>
    </source>
</evidence>
<dbReference type="EMBL" id="KQ965792">
    <property type="protein sequence ID" value="KXS12051.1"/>
    <property type="molecule type" value="Genomic_DNA"/>
</dbReference>
<evidence type="ECO:0000256" key="2">
    <source>
        <dbReference type="ARBA" id="ARBA00022803"/>
    </source>
</evidence>
<feature type="repeat" description="TPR" evidence="3">
    <location>
        <begin position="527"/>
        <end position="560"/>
    </location>
</feature>
<dbReference type="STRING" id="1344416.A0A139A5N6"/>
<keyword evidence="1" id="KW-0677">Repeat</keyword>
<dbReference type="SUPFAM" id="SSF48452">
    <property type="entry name" value="TPR-like"/>
    <property type="match status" value="2"/>
</dbReference>
<keyword evidence="2 3" id="KW-0802">TPR repeat</keyword>
<accession>A0A139A5N6</accession>
<dbReference type="OMA" id="WNIRLIC"/>
<name>A0A139A5N6_GONPJ</name>